<reference evidence="4 5" key="1">
    <citation type="submission" date="2015-01" db="EMBL/GenBank/DDBJ databases">
        <title>Genome sequence of the beneficial rhizobacterium Pseudomonas fluorescens 2-79.</title>
        <authorList>
            <person name="Thuermer A."/>
            <person name="Daniel R."/>
        </authorList>
    </citation>
    <scope>NUCLEOTIDE SEQUENCE [LARGE SCALE GENOMIC DNA]</scope>
    <source>
        <strain evidence="4 5">2-79</strain>
    </source>
</reference>
<accession>A0A0D0TFH3</accession>
<dbReference type="RefSeq" id="WP_043050036.1">
    <property type="nucleotide sequence ID" value="NZ_JXCQ01000037.1"/>
</dbReference>
<gene>
    <name evidence="4" type="ORF">PFLU3_37090</name>
</gene>
<dbReference type="GO" id="GO:0003964">
    <property type="term" value="F:RNA-directed DNA polymerase activity"/>
    <property type="evidence" value="ECO:0007669"/>
    <property type="project" value="UniProtKB-KW"/>
</dbReference>
<dbReference type="PROSITE" id="PS50878">
    <property type="entry name" value="RT_POL"/>
    <property type="match status" value="1"/>
</dbReference>
<protein>
    <submittedName>
        <fullName evidence="4">Reverse transcriptase (RNA-dependent DNA polymerase)</fullName>
    </submittedName>
</protein>
<evidence type="ECO:0000313" key="4">
    <source>
        <dbReference type="EMBL" id="KIR20859.1"/>
    </source>
</evidence>
<organism evidence="4 5">
    <name type="scientific">Pseudomonas fluorescens</name>
    <dbReference type="NCBI Taxonomy" id="294"/>
    <lineage>
        <taxon>Bacteria</taxon>
        <taxon>Pseudomonadati</taxon>
        <taxon>Pseudomonadota</taxon>
        <taxon>Gammaproteobacteria</taxon>
        <taxon>Pseudomonadales</taxon>
        <taxon>Pseudomonadaceae</taxon>
        <taxon>Pseudomonas</taxon>
    </lineage>
</organism>
<evidence type="ECO:0000256" key="2">
    <source>
        <dbReference type="SAM" id="MobiDB-lite"/>
    </source>
</evidence>
<dbReference type="PANTHER" id="PTHR34047">
    <property type="entry name" value="NUCLEAR INTRON MATURASE 1, MITOCHONDRIAL-RELATED"/>
    <property type="match status" value="1"/>
</dbReference>
<dbReference type="InterPro" id="IPR000477">
    <property type="entry name" value="RT_dom"/>
</dbReference>
<comment type="similarity">
    <text evidence="1">Belongs to the bacterial reverse transcriptase family.</text>
</comment>
<dbReference type="EMBL" id="JXCQ01000037">
    <property type="protein sequence ID" value="KIR20859.1"/>
    <property type="molecule type" value="Genomic_DNA"/>
</dbReference>
<dbReference type="Proteomes" id="UP000032210">
    <property type="component" value="Unassembled WGS sequence"/>
</dbReference>
<feature type="compositionally biased region" description="Basic and acidic residues" evidence="2">
    <location>
        <begin position="1264"/>
        <end position="1274"/>
    </location>
</feature>
<comment type="caution">
    <text evidence="4">The sequence shown here is derived from an EMBL/GenBank/DDBJ whole genome shotgun (WGS) entry which is preliminary data.</text>
</comment>
<keyword evidence="4" id="KW-0808">Transferase</keyword>
<dbReference type="InterPro" id="IPR051083">
    <property type="entry name" value="GrpII_Intron_Splice-Mob/Def"/>
</dbReference>
<keyword evidence="4" id="KW-0548">Nucleotidyltransferase</keyword>
<dbReference type="PATRIC" id="fig|294.125.peg.3809"/>
<keyword evidence="4" id="KW-0695">RNA-directed DNA polymerase</keyword>
<sequence>MSVVASRYERLGPLLSLLSDEAVLAQAWKKADAYIRRHNWYADILELEQISLLLPQTLGIWQQQISSGDHAGASPMRLVPAPKNGKWHFPSKTDGGGWKFKPTPKADNSVQVEPELRPLAHVSIREQVMASAVMLCVADAVETLQGNTDPATYASKANGRQQVCSYGNRLFCDWLNDSDGRQQARFRWGNGNTYSQFFVDYQRFLERPAEVCREALPTLLDERLFVVKLDLAKFYDCVSQPAVVTRLRGMYQSYASKFAIPYVASISESFWQAAEKILRWEWHENDVADREKLKLGLPQGLVASGFFANAYMHDFDQMIVGGLSQRIGIPIKVNGSTVPARLIDYCRYVDDMRLVVAIPNEAANSLALETIANDLSEWANLQLSWCFKDALNGLEVKKEKSEAIAWEDFAVQGSTSRFMRGVNGQISTAPDPATLLQATGSLDHLLWLADALDDVGDVDENPLALARISLPRADVRDDTVKRFAANRLRQVLRMRRSMADPELPAEDALANTEVSERQALDHEMEAIARKLVACWSRNPALVSVLRCGLDIFPSADLLRPVLQALQLKLKPDANPAEREVSLFVLSDLLRAGAVETGMHRPESYPSSADVAGYRKELLQAALEIVADNQLPWYLHQQAALFLAVMQYPVLLPPTDELVSYNALHSALRLIPPFTADFSTALTAGLLVLRITGQRDKFVIWLGTWLQKLSIKDANEIIDDIAMIEPKVLGELHAAWIGRGKVGWVKYVDRYLSPPQPQDYPVRLQDWRAGKRSLLAIVTHPDNPFVQENALLKLTAELLKATPHGILDNDGVSLEWLSVECADWNKIQDPATPITLSFKAPNKIVQPWNEKPSWCSDELAWAYRLGRLMRSAIVGENDFTTRFFPLREEQFDRYRSIQSSWYKRRLGLMPLSRGLGEEPTPISPWLNELVMRLLQWPGLEINRNVVVGFPEVAVPADLLILVKARLAEQGRLFGRQSNLPAYLLPIECANATSLTAFKVALVQSLMPRDADFSEADPLHWTEPYRARHRAHLAAMCRLIGQQLAAARFASRKASSQRKAQLDLIVFPELSIHPDDMWLLHRLSDSTGAVIFAGQTFVHHPYLKKPINRGVWLLRQKSAAGRQIVCAYQGKEYGIPWEKRAGVAGHRPYQVIVEFKDARGLTARLTGAICYDATDLKLATDMRDITDGFVIAALNKDIGTFDTMATALQFHMYQPVMLTNTGQYGGSNAQAPFKAHHERQIAHVHGNNQAVVSIFEVDLLAFQSSRNEEPAKEKKAAPAGFRGRS</sequence>
<feature type="domain" description="Reverse transcriptase" evidence="3">
    <location>
        <begin position="84"/>
        <end position="452"/>
    </location>
</feature>
<evidence type="ECO:0000256" key="1">
    <source>
        <dbReference type="ARBA" id="ARBA00034120"/>
    </source>
</evidence>
<dbReference type="PANTHER" id="PTHR34047:SF8">
    <property type="entry name" value="PROTEIN YKFC"/>
    <property type="match status" value="1"/>
</dbReference>
<proteinExistence type="inferred from homology"/>
<evidence type="ECO:0000313" key="5">
    <source>
        <dbReference type="Proteomes" id="UP000032210"/>
    </source>
</evidence>
<dbReference type="CDD" id="cd01646">
    <property type="entry name" value="RT_Bac_retron_I"/>
    <property type="match status" value="1"/>
</dbReference>
<evidence type="ECO:0000259" key="3">
    <source>
        <dbReference type="PROSITE" id="PS50878"/>
    </source>
</evidence>
<feature type="region of interest" description="Disordered" evidence="2">
    <location>
        <begin position="1264"/>
        <end position="1283"/>
    </location>
</feature>
<name>A0A0D0TFH3_PSEFL</name>